<proteinExistence type="predicted"/>
<feature type="domain" description="DUF434" evidence="2">
    <location>
        <begin position="39"/>
        <end position="93"/>
    </location>
</feature>
<evidence type="ECO:0000256" key="1">
    <source>
        <dbReference type="SAM" id="MobiDB-lite"/>
    </source>
</evidence>
<dbReference type="Proteomes" id="UP000198510">
    <property type="component" value="Unassembled WGS sequence"/>
</dbReference>
<feature type="region of interest" description="Disordered" evidence="1">
    <location>
        <begin position="1"/>
        <end position="27"/>
    </location>
</feature>
<evidence type="ECO:0000313" key="4">
    <source>
        <dbReference type="EMBL" id="SDL97211.1"/>
    </source>
</evidence>
<dbReference type="InterPro" id="IPR041652">
    <property type="entry name" value="DUF5616"/>
</dbReference>
<dbReference type="AlphaFoldDB" id="A0A1G9PFE7"/>
<reference evidence="4 5" key="1">
    <citation type="submission" date="2016-10" db="EMBL/GenBank/DDBJ databases">
        <authorList>
            <person name="de Groot N.N."/>
        </authorList>
    </citation>
    <scope>NUCLEOTIDE SEQUENCE [LARGE SCALE GENOMIC DNA]</scope>
    <source>
        <strain evidence="4 5">DSM 25186</strain>
    </source>
</reference>
<dbReference type="PANTHER" id="PTHR42252">
    <property type="entry name" value="DUF5616 DOMAIN-CONTAINING PROTEIN"/>
    <property type="match status" value="1"/>
</dbReference>
<dbReference type="InterPro" id="IPR007368">
    <property type="entry name" value="DUF434"/>
</dbReference>
<gene>
    <name evidence="4" type="ORF">SAMN05421823_109171</name>
</gene>
<dbReference type="Pfam" id="PF04256">
    <property type="entry name" value="DUF434"/>
    <property type="match status" value="1"/>
</dbReference>
<dbReference type="EMBL" id="FNFO01000009">
    <property type="protein sequence ID" value="SDL97211.1"/>
    <property type="molecule type" value="Genomic_DNA"/>
</dbReference>
<keyword evidence="5" id="KW-1185">Reference proteome</keyword>
<dbReference type="PANTHER" id="PTHR42252:SF1">
    <property type="entry name" value="DUF434 DOMAIN-CONTAINING PROTEIN"/>
    <property type="match status" value="1"/>
</dbReference>
<feature type="domain" description="DUF5616" evidence="3">
    <location>
        <begin position="98"/>
        <end position="235"/>
    </location>
</feature>
<accession>A0A1G9PFE7</accession>
<dbReference type="Pfam" id="PF18481">
    <property type="entry name" value="DUF5616"/>
    <property type="match status" value="1"/>
</dbReference>
<evidence type="ECO:0000313" key="5">
    <source>
        <dbReference type="Proteomes" id="UP000198510"/>
    </source>
</evidence>
<organism evidence="4 5">
    <name type="scientific">Catalinimonas alkaloidigena</name>
    <dbReference type="NCBI Taxonomy" id="1075417"/>
    <lineage>
        <taxon>Bacteria</taxon>
        <taxon>Pseudomonadati</taxon>
        <taxon>Bacteroidota</taxon>
        <taxon>Cytophagia</taxon>
        <taxon>Cytophagales</taxon>
        <taxon>Catalimonadaceae</taxon>
        <taxon>Catalinimonas</taxon>
    </lineage>
</organism>
<protein>
    <recommendedName>
        <fullName evidence="6">DUF434 domain-containing protein</fullName>
    </recommendedName>
</protein>
<evidence type="ECO:0008006" key="6">
    <source>
        <dbReference type="Google" id="ProtNLM"/>
    </source>
</evidence>
<name>A0A1G9PFE7_9BACT</name>
<sequence length="250" mass="28144">MLLRKRSLEEMTARTEETRNRGKHPSDEKLFSAKWHPALKEAVDDLEFLLERGYGSASALQLVGNRYRLNKRQQEAVLRMSASAQEAELRRLKACSPAALAGATVAIDGFNQLILLESILSGAYVFGCRDGTIRDISSVHGSYKRVVKTEDAARTIGEALQELRVAQVAWWLDAPISNSGRLKSFLRDIGQAYGYPWELELANNPDLVLAESDDIVITSDGWILDRADRWFNFGAYLVERQKVHPQLIRV</sequence>
<evidence type="ECO:0000259" key="3">
    <source>
        <dbReference type="Pfam" id="PF18481"/>
    </source>
</evidence>
<evidence type="ECO:0000259" key="2">
    <source>
        <dbReference type="Pfam" id="PF04256"/>
    </source>
</evidence>
<dbReference type="STRING" id="1075417.SAMN05421823_109171"/>